<proteinExistence type="predicted"/>
<organism evidence="1 2">
    <name type="scientific">Actinidia rufa</name>
    <dbReference type="NCBI Taxonomy" id="165716"/>
    <lineage>
        <taxon>Eukaryota</taxon>
        <taxon>Viridiplantae</taxon>
        <taxon>Streptophyta</taxon>
        <taxon>Embryophyta</taxon>
        <taxon>Tracheophyta</taxon>
        <taxon>Spermatophyta</taxon>
        <taxon>Magnoliopsida</taxon>
        <taxon>eudicotyledons</taxon>
        <taxon>Gunneridae</taxon>
        <taxon>Pentapetalae</taxon>
        <taxon>asterids</taxon>
        <taxon>Ericales</taxon>
        <taxon>Actinidiaceae</taxon>
        <taxon>Actinidia</taxon>
    </lineage>
</organism>
<sequence length="101" mass="10419">MAAVTCGDGFLCGILSNTSHAYCWNSNGSSTDIVLESFKTTVYSHISAGLGVSSVSKNFVALASGICGVSEISEEVKCWRNGNYFLSPSVGIGFISLAAGP</sequence>
<dbReference type="AlphaFoldDB" id="A0A7J0EUC2"/>
<protein>
    <submittedName>
        <fullName evidence="1">CRINKLY4 related 1</fullName>
    </submittedName>
</protein>
<gene>
    <name evidence="1" type="ORF">Acr_06g0014990</name>
</gene>
<evidence type="ECO:0000313" key="2">
    <source>
        <dbReference type="Proteomes" id="UP000585474"/>
    </source>
</evidence>
<reference evidence="1 2" key="1">
    <citation type="submission" date="2019-07" db="EMBL/GenBank/DDBJ databases">
        <title>De Novo Assembly of kiwifruit Actinidia rufa.</title>
        <authorList>
            <person name="Sugita-Konishi S."/>
            <person name="Sato K."/>
            <person name="Mori E."/>
            <person name="Abe Y."/>
            <person name="Kisaki G."/>
            <person name="Hamano K."/>
            <person name="Suezawa K."/>
            <person name="Otani M."/>
            <person name="Fukuda T."/>
            <person name="Manabe T."/>
            <person name="Gomi K."/>
            <person name="Tabuchi M."/>
            <person name="Akimitsu K."/>
            <person name="Kataoka I."/>
        </authorList>
    </citation>
    <scope>NUCLEOTIDE SEQUENCE [LARGE SCALE GENOMIC DNA]</scope>
    <source>
        <strain evidence="2">cv. Fuchu</strain>
    </source>
</reference>
<dbReference type="Proteomes" id="UP000585474">
    <property type="component" value="Unassembled WGS sequence"/>
</dbReference>
<dbReference type="EMBL" id="BJWL01000006">
    <property type="protein sequence ID" value="GFY89559.1"/>
    <property type="molecule type" value="Genomic_DNA"/>
</dbReference>
<keyword evidence="2" id="KW-1185">Reference proteome</keyword>
<evidence type="ECO:0000313" key="1">
    <source>
        <dbReference type="EMBL" id="GFY89559.1"/>
    </source>
</evidence>
<comment type="caution">
    <text evidence="1">The sequence shown here is derived from an EMBL/GenBank/DDBJ whole genome shotgun (WGS) entry which is preliminary data.</text>
</comment>
<accession>A0A7J0EUC2</accession>
<name>A0A7J0EUC2_9ERIC</name>